<protein>
    <submittedName>
        <fullName evidence="1">Beta-ureidopropionase</fullName>
    </submittedName>
</protein>
<accession>A0AC61QKD9</accession>
<comment type="caution">
    <text evidence="1">The sequence shown here is derived from an EMBL/GenBank/DDBJ whole genome shotgun (WGS) entry which is preliminary data.</text>
</comment>
<evidence type="ECO:0000313" key="2">
    <source>
        <dbReference type="Proteomes" id="UP000294588"/>
    </source>
</evidence>
<gene>
    <name evidence="1" type="ORF">E0946_01635</name>
</gene>
<reference evidence="1" key="1">
    <citation type="submission" date="2019-03" db="EMBL/GenBank/DDBJ databases">
        <title>Candidatus Syntrophosphaera thermopropionivorans: a novel player in syntrophic propionate oxidation during anaerobic digestion.</title>
        <authorList>
            <person name="Dyksma S."/>
        </authorList>
    </citation>
    <scope>NUCLEOTIDE SEQUENCE</scope>
    <source>
        <strain evidence="1">W5</strain>
    </source>
</reference>
<sequence length="265" mass="30451">MDYRVSVVQFKPDFLAVTENLNKLKSVLLEMETDLVVLPELCLSGYVFQKQEEVEKVSETIPEGFVFQEFRQLSTEKEFSIVYGFAEKAENRYYNSAALINPDGSYYIYRKTHLFYREKLFFNPGDTGFQVFPAKGNILVGIMICFDWQFPESARTLALKGAQIICHPSNLVLPWCQQAMKTRSLENRVFSITSNRVGIEYNNGETMEFTGNSQILGTKGEVLLQLDEKNEGIGTIIIDPKLALDKSVNPLNDVFKDRRREMYEL</sequence>
<organism evidence="1 2">
    <name type="scientific">Candidatus Syntrophosphaera thermopropionivorans</name>
    <dbReference type="NCBI Taxonomy" id="2593015"/>
    <lineage>
        <taxon>Bacteria</taxon>
        <taxon>Pseudomonadati</taxon>
        <taxon>Candidatus Cloacimonadota</taxon>
        <taxon>Candidatus Cloacimonadia</taxon>
        <taxon>Candidatus Cloacimonadales</taxon>
        <taxon>Candidatus Cloacimonadaceae</taxon>
        <taxon>Candidatus Syntrophosphaera</taxon>
    </lineage>
</organism>
<dbReference type="EMBL" id="SMOG01000002">
    <property type="protein sequence ID" value="TDF74152.1"/>
    <property type="molecule type" value="Genomic_DNA"/>
</dbReference>
<keyword evidence="2" id="KW-1185">Reference proteome</keyword>
<name>A0AC61QKD9_9BACT</name>
<dbReference type="Proteomes" id="UP000294588">
    <property type="component" value="Unassembled WGS sequence"/>
</dbReference>
<evidence type="ECO:0000313" key="1">
    <source>
        <dbReference type="EMBL" id="TDF74152.1"/>
    </source>
</evidence>
<proteinExistence type="predicted"/>